<name>A0A401J7Z3_SPHXE</name>
<dbReference type="Proteomes" id="UP000290975">
    <property type="component" value="Unassembled WGS sequence"/>
</dbReference>
<reference evidence="1 2" key="1">
    <citation type="submission" date="2014-12" db="EMBL/GenBank/DDBJ databases">
        <title>Whole genome sequencing of Sphingobium xenophagum OW59.</title>
        <authorList>
            <person name="Ohta Y."/>
            <person name="Nishi S."/>
            <person name="Hatada Y."/>
        </authorList>
    </citation>
    <scope>NUCLEOTIDE SEQUENCE [LARGE SCALE GENOMIC DNA]</scope>
    <source>
        <strain evidence="1 2">OW59</strain>
    </source>
</reference>
<sequence length="225" mass="24994">MSSLAQQIKAAGLADHILSERQLGRLLGGGDARRYGLVNRALKDGSLLRVKRGTYLLDSRYRSEMVHPFAIAQSLLPGSYVSFESALAYHGWIPEGVFVTASVSPGRKTLHYETPEFGAFEFHPLAIADYRFLNGVDRIPIGKLTAFIAQPLRALMDLVALRKQPWIGIDWVVQGMRVEEDRLAALHRKDFAKLQSVYKHKAVNAFLAALESAILPARKQSSAHD</sequence>
<evidence type="ECO:0000313" key="2">
    <source>
        <dbReference type="Proteomes" id="UP000290975"/>
    </source>
</evidence>
<evidence type="ECO:0000313" key="1">
    <source>
        <dbReference type="EMBL" id="GBH32724.1"/>
    </source>
</evidence>
<evidence type="ECO:0008006" key="3">
    <source>
        <dbReference type="Google" id="ProtNLM"/>
    </source>
</evidence>
<organism evidence="1 2">
    <name type="scientific">Sphingobium xenophagum</name>
    <dbReference type="NCBI Taxonomy" id="121428"/>
    <lineage>
        <taxon>Bacteria</taxon>
        <taxon>Pseudomonadati</taxon>
        <taxon>Pseudomonadota</taxon>
        <taxon>Alphaproteobacteria</taxon>
        <taxon>Sphingomonadales</taxon>
        <taxon>Sphingomonadaceae</taxon>
        <taxon>Sphingobium</taxon>
    </lineage>
</organism>
<dbReference type="EMBL" id="BBQY01000043">
    <property type="protein sequence ID" value="GBH32724.1"/>
    <property type="molecule type" value="Genomic_DNA"/>
</dbReference>
<gene>
    <name evidence="1" type="ORF">MBESOW_P3955</name>
</gene>
<proteinExistence type="predicted"/>
<protein>
    <recommendedName>
        <fullName evidence="3">Transcriptional regulator, AbiEi antitoxin, Type IV TA system</fullName>
    </recommendedName>
</protein>
<dbReference type="RefSeq" id="WP_130754664.1">
    <property type="nucleotide sequence ID" value="NZ_BBQY01000043.1"/>
</dbReference>
<keyword evidence="2" id="KW-1185">Reference proteome</keyword>
<accession>A0A401J7Z3</accession>
<dbReference type="AlphaFoldDB" id="A0A401J7Z3"/>
<comment type="caution">
    <text evidence="1">The sequence shown here is derived from an EMBL/GenBank/DDBJ whole genome shotgun (WGS) entry which is preliminary data.</text>
</comment>